<gene>
    <name evidence="2" type="ORF">LMG31841_01958</name>
</gene>
<proteinExistence type="predicted"/>
<reference evidence="2" key="1">
    <citation type="submission" date="2021-04" db="EMBL/GenBank/DDBJ databases">
        <authorList>
            <person name="Vanwijnsberghe S."/>
        </authorList>
    </citation>
    <scope>NUCLEOTIDE SEQUENCE</scope>
    <source>
        <strain evidence="2">LMG 31841</strain>
    </source>
</reference>
<dbReference type="Proteomes" id="UP000789704">
    <property type="component" value="Unassembled WGS sequence"/>
</dbReference>
<accession>A0A9N8X141</accession>
<evidence type="ECO:0000256" key="1">
    <source>
        <dbReference type="SAM" id="SignalP"/>
    </source>
</evidence>
<dbReference type="EMBL" id="CAJQZC010000003">
    <property type="protein sequence ID" value="CAG4894658.1"/>
    <property type="molecule type" value="Genomic_DNA"/>
</dbReference>
<dbReference type="AlphaFoldDB" id="A0A9N8X141"/>
<evidence type="ECO:0000313" key="2">
    <source>
        <dbReference type="EMBL" id="CAG4894658.1"/>
    </source>
</evidence>
<sequence length="202" mass="21080">MKSPLKTGLKRATAIKAAMMLSVALSLPAFVQNASSAETQNAVGGGALVHVQATVIGIDAVTNSVTLRGPRGNAAVVDVDPQVGDVKKLQIGDKVDIAYRNAILLAVDKTKSSGIRERVETNAAIPASDGVVASARRVEVLATVQKVDHKKRLVTLRGPSRTEVFEVAPDVSIDKLKVGDTVHAVFVSAAAAEVTREGNLVK</sequence>
<evidence type="ECO:0000313" key="3">
    <source>
        <dbReference type="Proteomes" id="UP000789704"/>
    </source>
</evidence>
<comment type="caution">
    <text evidence="2">The sequence shown here is derived from an EMBL/GenBank/DDBJ whole genome shotgun (WGS) entry which is preliminary data.</text>
</comment>
<feature type="chain" id="PRO_5040348300" evidence="1">
    <location>
        <begin position="32"/>
        <end position="202"/>
    </location>
</feature>
<organism evidence="2 3">
    <name type="scientific">Paraburkholderia saeva</name>
    <dbReference type="NCBI Taxonomy" id="2777537"/>
    <lineage>
        <taxon>Bacteria</taxon>
        <taxon>Pseudomonadati</taxon>
        <taxon>Pseudomonadota</taxon>
        <taxon>Betaproteobacteria</taxon>
        <taxon>Burkholderiales</taxon>
        <taxon>Burkholderiaceae</taxon>
        <taxon>Paraburkholderia</taxon>
    </lineage>
</organism>
<keyword evidence="3" id="KW-1185">Reference proteome</keyword>
<feature type="signal peptide" evidence="1">
    <location>
        <begin position="1"/>
        <end position="31"/>
    </location>
</feature>
<name>A0A9N8X141_9BURK</name>
<keyword evidence="1" id="KW-0732">Signal</keyword>
<dbReference type="RefSeq" id="WP_228875951.1">
    <property type="nucleotide sequence ID" value="NZ_CAJQYX010000001.1"/>
</dbReference>
<protein>
    <submittedName>
        <fullName evidence="2">Uncharacterized protein</fullName>
    </submittedName>
</protein>